<dbReference type="EC" id="6.3.2.1" evidence="3"/>
<dbReference type="SUPFAM" id="SSF52374">
    <property type="entry name" value="Nucleotidylyl transferase"/>
    <property type="match status" value="1"/>
</dbReference>
<evidence type="ECO:0000313" key="10">
    <source>
        <dbReference type="Proteomes" id="UP000272706"/>
    </source>
</evidence>
<dbReference type="Proteomes" id="UP000272706">
    <property type="component" value="Unassembled WGS sequence"/>
</dbReference>
<comment type="caution">
    <text evidence="9">The sequence shown here is derived from an EMBL/GenBank/DDBJ whole genome shotgun (WGS) entry which is preliminary data.</text>
</comment>
<dbReference type="GO" id="GO:0015940">
    <property type="term" value="P:pantothenate biosynthetic process"/>
    <property type="evidence" value="ECO:0007669"/>
    <property type="project" value="UniProtKB-UniPathway"/>
</dbReference>
<feature type="non-terminal residue" evidence="9">
    <location>
        <position position="1"/>
    </location>
</feature>
<protein>
    <recommendedName>
        <fullName evidence="3">pantoate--beta-alanine ligase (AMP-forming)</fullName>
        <ecNumber evidence="3">6.3.2.1</ecNumber>
    </recommendedName>
</protein>
<keyword evidence="6" id="KW-0547">Nucleotide-binding</keyword>
<dbReference type="InterPro" id="IPR042176">
    <property type="entry name" value="Pantoate_ligase_C"/>
</dbReference>
<organism evidence="9 10">
    <name type="scientific">Mesorhizobium waimense</name>
    <dbReference type="NCBI Taxonomy" id="1300307"/>
    <lineage>
        <taxon>Bacteria</taxon>
        <taxon>Pseudomonadati</taxon>
        <taxon>Pseudomonadota</taxon>
        <taxon>Alphaproteobacteria</taxon>
        <taxon>Hyphomicrobiales</taxon>
        <taxon>Phyllobacteriaceae</taxon>
        <taxon>Mesorhizobium</taxon>
    </lineage>
</organism>
<dbReference type="Gene3D" id="3.40.50.620">
    <property type="entry name" value="HUPs"/>
    <property type="match status" value="1"/>
</dbReference>
<proteinExistence type="inferred from homology"/>
<dbReference type="Gene3D" id="3.30.1300.10">
    <property type="entry name" value="Pantoate-beta-alanine ligase, C-terminal domain"/>
    <property type="match status" value="1"/>
</dbReference>
<keyword evidence="5" id="KW-0566">Pantothenate biosynthesis</keyword>
<accession>A0A3A5JM06</accession>
<comment type="catalytic activity">
    <reaction evidence="8">
        <text>(R)-pantoate + beta-alanine + ATP = (R)-pantothenate + AMP + diphosphate + H(+)</text>
        <dbReference type="Rhea" id="RHEA:10912"/>
        <dbReference type="ChEBI" id="CHEBI:15378"/>
        <dbReference type="ChEBI" id="CHEBI:15980"/>
        <dbReference type="ChEBI" id="CHEBI:29032"/>
        <dbReference type="ChEBI" id="CHEBI:30616"/>
        <dbReference type="ChEBI" id="CHEBI:33019"/>
        <dbReference type="ChEBI" id="CHEBI:57966"/>
        <dbReference type="ChEBI" id="CHEBI:456215"/>
        <dbReference type="EC" id="6.3.2.1"/>
    </reaction>
</comment>
<reference evidence="9 10" key="1">
    <citation type="submission" date="2018-09" db="EMBL/GenBank/DDBJ databases">
        <title>Mesorhizobium carmichaelinearum sp. nov. isolated from Carmichaelinea spp. root nodules in New Zealand.</title>
        <authorList>
            <person name="De Meyer S.E."/>
        </authorList>
    </citation>
    <scope>NUCLEOTIDE SEQUENCE [LARGE SCALE GENOMIC DNA]</scope>
    <source>
        <strain evidence="9 10">ICMP19557</strain>
    </source>
</reference>
<dbReference type="GO" id="GO:0005829">
    <property type="term" value="C:cytosol"/>
    <property type="evidence" value="ECO:0007669"/>
    <property type="project" value="TreeGrafter"/>
</dbReference>
<evidence type="ECO:0000256" key="8">
    <source>
        <dbReference type="ARBA" id="ARBA00048258"/>
    </source>
</evidence>
<keyword evidence="10" id="KW-1185">Reference proteome</keyword>
<evidence type="ECO:0000256" key="6">
    <source>
        <dbReference type="ARBA" id="ARBA00022741"/>
    </source>
</evidence>
<dbReference type="EMBL" id="QZWZ01000170">
    <property type="protein sequence ID" value="RJT18647.1"/>
    <property type="molecule type" value="Genomic_DNA"/>
</dbReference>
<dbReference type="PANTHER" id="PTHR21299">
    <property type="entry name" value="CYTIDYLATE KINASE/PANTOATE-BETA-ALANINE LIGASE"/>
    <property type="match status" value="1"/>
</dbReference>
<dbReference type="GO" id="GO:0004592">
    <property type="term" value="F:pantoate-beta-alanine ligase activity"/>
    <property type="evidence" value="ECO:0007669"/>
    <property type="project" value="UniProtKB-EC"/>
</dbReference>
<evidence type="ECO:0000256" key="7">
    <source>
        <dbReference type="ARBA" id="ARBA00022840"/>
    </source>
</evidence>
<dbReference type="InterPro" id="IPR003721">
    <property type="entry name" value="Pantoate_ligase"/>
</dbReference>
<keyword evidence="7" id="KW-0067">ATP-binding</keyword>
<evidence type="ECO:0000313" key="9">
    <source>
        <dbReference type="EMBL" id="RJT18647.1"/>
    </source>
</evidence>
<gene>
    <name evidence="9" type="ORF">D3227_40425</name>
</gene>
<comment type="pathway">
    <text evidence="1">Cofactor biosynthesis; (R)-pantothenate biosynthesis; (R)-pantothenate from (R)-pantoate and beta-alanine: step 1/1.</text>
</comment>
<dbReference type="PANTHER" id="PTHR21299:SF1">
    <property type="entry name" value="PANTOATE--BETA-ALANINE LIGASE"/>
    <property type="match status" value="1"/>
</dbReference>
<evidence type="ECO:0000256" key="5">
    <source>
        <dbReference type="ARBA" id="ARBA00022655"/>
    </source>
</evidence>
<dbReference type="OrthoDB" id="9773087at2"/>
<evidence type="ECO:0000256" key="2">
    <source>
        <dbReference type="ARBA" id="ARBA00009256"/>
    </source>
</evidence>
<dbReference type="UniPathway" id="UPA00028">
    <property type="reaction ID" value="UER00005"/>
</dbReference>
<evidence type="ECO:0000256" key="4">
    <source>
        <dbReference type="ARBA" id="ARBA00022598"/>
    </source>
</evidence>
<name>A0A3A5JM06_9HYPH</name>
<dbReference type="GO" id="GO:0005524">
    <property type="term" value="F:ATP binding"/>
    <property type="evidence" value="ECO:0007669"/>
    <property type="project" value="UniProtKB-KW"/>
</dbReference>
<evidence type="ECO:0000256" key="1">
    <source>
        <dbReference type="ARBA" id="ARBA00004990"/>
    </source>
</evidence>
<dbReference type="AlphaFoldDB" id="A0A3A5JM06"/>
<dbReference type="Pfam" id="PF02569">
    <property type="entry name" value="Pantoate_ligase"/>
    <property type="match status" value="1"/>
</dbReference>
<comment type="similarity">
    <text evidence="2">Belongs to the pantothenate synthetase family.</text>
</comment>
<evidence type="ECO:0000256" key="3">
    <source>
        <dbReference type="ARBA" id="ARBA00012219"/>
    </source>
</evidence>
<sequence length="288" mass="30875">ADLAAYPRTEHEDAAKLARLGAHMLYAPDASEMYPEGFATTVSVSGVSHGLCGAYRPGHFDGVATVVAKLFLQTGADLAFFGEKDFQQLQVVRRLTRDLDIAIEIVACPTVREADGLAMSSRNLRLSSVLRQAAPSLAEILFASAERLATGAKADDVLAEAHKAILAAGYKEVEYLELRADDDLSPLDAADRWARVLVAAWLGDVRLIDNVSVRPKQSTSKGLLQLQQLKSPTCPSLVSEARTVTRTEAPISESAVGFGCAVPTSFRVPVQACGKTRAQTASPYDCWA</sequence>
<dbReference type="InterPro" id="IPR014729">
    <property type="entry name" value="Rossmann-like_a/b/a_fold"/>
</dbReference>
<keyword evidence="4 9" id="KW-0436">Ligase</keyword>